<dbReference type="EMBL" id="JACOPK010000014">
    <property type="protein sequence ID" value="MBC5696665.1"/>
    <property type="molecule type" value="Genomic_DNA"/>
</dbReference>
<comment type="caution">
    <text evidence="2">The sequence shown here is derived from an EMBL/GenBank/DDBJ whole genome shotgun (WGS) entry which is preliminary data.</text>
</comment>
<sequence length="526" mass="56884">MQKTRLKILSSIISVSMLCTLNAGAFDIAPRMTYRTNEVKFTSASDITIVDGTYTLNDLSITDGQDPQNRNYAGKVVSLSDGKFTFDVGRSGSAKVANWFNDQMSGYNSDSVNGDRTTFDHTADTLNFAFVGQLNLTIQNAQMPQGETVTFPDVGIAQGSTTFSNNWWFGQTCGQHTKDSDGSDSILALGSTEKGETVYASFLRGGNGTNEITLSALAIPEIARTKPAQLENVQKAFAALPLNGSKTNLSGFPGSYDPTVNHIQGYTPYVDQNGNAYSLLTHSVSTASYAHIVAGLTNGSEKTGFKTYLEGWKHPGGIQVMGDYLFVPSEQDTAAHVDLYDLRSLKVGELRRVEGFDLSVGHKAGALGVTQYTAADGTEYYVLMVAHLDGENSVYHVYRANAAQGLENAQFEDVGSFPFDKDFQGIGLVTEANTNDIYMIGLWSITSGATFDDYAYLYQLDTTSWTLSDELQKVHMTSTGGAAGVMGVHFRYGASVYVNDSGHLMLSATERNSVLGSALTVNDWIE</sequence>
<protein>
    <submittedName>
        <fullName evidence="2">Uncharacterized protein</fullName>
    </submittedName>
</protein>
<organism evidence="2 3">
    <name type="scientific">Agathobaculum hominis</name>
    <dbReference type="NCBI Taxonomy" id="2763014"/>
    <lineage>
        <taxon>Bacteria</taxon>
        <taxon>Bacillati</taxon>
        <taxon>Bacillota</taxon>
        <taxon>Clostridia</taxon>
        <taxon>Eubacteriales</taxon>
        <taxon>Butyricicoccaceae</taxon>
        <taxon>Agathobaculum</taxon>
    </lineage>
</organism>
<keyword evidence="1" id="KW-0732">Signal</keyword>
<feature type="chain" id="PRO_5047130311" evidence="1">
    <location>
        <begin position="26"/>
        <end position="526"/>
    </location>
</feature>
<feature type="signal peptide" evidence="1">
    <location>
        <begin position="1"/>
        <end position="25"/>
    </location>
</feature>
<dbReference type="RefSeq" id="WP_186970730.1">
    <property type="nucleotide sequence ID" value="NZ_JACOPK010000014.1"/>
</dbReference>
<evidence type="ECO:0000313" key="3">
    <source>
        <dbReference type="Proteomes" id="UP000641741"/>
    </source>
</evidence>
<dbReference type="Proteomes" id="UP000641741">
    <property type="component" value="Unassembled WGS sequence"/>
</dbReference>
<evidence type="ECO:0000256" key="1">
    <source>
        <dbReference type="SAM" id="SignalP"/>
    </source>
</evidence>
<name>A0ABR7GQT8_9FIRM</name>
<proteinExistence type="predicted"/>
<keyword evidence="3" id="KW-1185">Reference proteome</keyword>
<accession>A0ABR7GQT8</accession>
<evidence type="ECO:0000313" key="2">
    <source>
        <dbReference type="EMBL" id="MBC5696665.1"/>
    </source>
</evidence>
<gene>
    <name evidence="2" type="ORF">H8S02_12085</name>
</gene>
<reference evidence="2 3" key="1">
    <citation type="submission" date="2020-08" db="EMBL/GenBank/DDBJ databases">
        <title>Genome public.</title>
        <authorList>
            <person name="Liu C."/>
            <person name="Sun Q."/>
        </authorList>
    </citation>
    <scope>NUCLEOTIDE SEQUENCE [LARGE SCALE GENOMIC DNA]</scope>
    <source>
        <strain evidence="2 3">M2</strain>
    </source>
</reference>